<dbReference type="CDD" id="cd00761">
    <property type="entry name" value="Glyco_tranf_GTA_type"/>
    <property type="match status" value="1"/>
</dbReference>
<dbReference type="GO" id="GO:0016740">
    <property type="term" value="F:transferase activity"/>
    <property type="evidence" value="ECO:0007669"/>
    <property type="project" value="UniProtKB-KW"/>
</dbReference>
<protein>
    <submittedName>
        <fullName evidence="2">Rhamnosyltransferase</fullName>
    </submittedName>
</protein>
<dbReference type="GO" id="GO:0044010">
    <property type="term" value="P:single-species biofilm formation"/>
    <property type="evidence" value="ECO:0007669"/>
    <property type="project" value="TreeGrafter"/>
</dbReference>
<dbReference type="Pfam" id="PF00535">
    <property type="entry name" value="Glycos_transf_2"/>
    <property type="match status" value="1"/>
</dbReference>
<dbReference type="SUPFAM" id="SSF53448">
    <property type="entry name" value="Nucleotide-diphospho-sugar transferases"/>
    <property type="match status" value="1"/>
</dbReference>
<dbReference type="OrthoDB" id="9790005at2"/>
<reference evidence="2 3" key="1">
    <citation type="submission" date="2019-03" db="EMBL/GenBank/DDBJ databases">
        <title>Genomic Encyclopedia of Type Strains, Phase IV (KMG-IV): sequencing the most valuable type-strain genomes for metagenomic binning, comparative biology and taxonomic classification.</title>
        <authorList>
            <person name="Goeker M."/>
        </authorList>
    </citation>
    <scope>NUCLEOTIDE SEQUENCE [LARGE SCALE GENOMIC DNA]</scope>
    <source>
        <strain evidence="2 3">DSM 15534</strain>
    </source>
</reference>
<keyword evidence="3" id="KW-1185">Reference proteome</keyword>
<organism evidence="2 3">
    <name type="scientific">Volucribacter psittacicida</name>
    <dbReference type="NCBI Taxonomy" id="203482"/>
    <lineage>
        <taxon>Bacteria</taxon>
        <taxon>Pseudomonadati</taxon>
        <taxon>Pseudomonadota</taxon>
        <taxon>Gammaproteobacteria</taxon>
        <taxon>Pasteurellales</taxon>
        <taxon>Pasteurellaceae</taxon>
        <taxon>Volucribacter</taxon>
    </lineage>
</organism>
<proteinExistence type="predicted"/>
<dbReference type="PANTHER" id="PTHR43685:SF13">
    <property type="entry name" value="O ANTIGEN BIOSYNTHESIS RHAMNOSYLTRANSFERASE RFBN"/>
    <property type="match status" value="1"/>
</dbReference>
<dbReference type="AlphaFoldDB" id="A0A4R1FSL0"/>
<evidence type="ECO:0000313" key="2">
    <source>
        <dbReference type="EMBL" id="TCJ97987.1"/>
    </source>
</evidence>
<evidence type="ECO:0000313" key="3">
    <source>
        <dbReference type="Proteomes" id="UP000294702"/>
    </source>
</evidence>
<dbReference type="EMBL" id="SMFT01000003">
    <property type="protein sequence ID" value="TCJ97987.1"/>
    <property type="molecule type" value="Genomic_DNA"/>
</dbReference>
<dbReference type="PANTHER" id="PTHR43685">
    <property type="entry name" value="GLYCOSYLTRANSFERASE"/>
    <property type="match status" value="1"/>
</dbReference>
<dbReference type="Gene3D" id="3.90.550.10">
    <property type="entry name" value="Spore Coat Polysaccharide Biosynthesis Protein SpsA, Chain A"/>
    <property type="match status" value="1"/>
</dbReference>
<gene>
    <name evidence="2" type="ORF">EV694_1585</name>
</gene>
<dbReference type="RefSeq" id="WP_132691208.1">
    <property type="nucleotide sequence ID" value="NZ_SMFT01000003.1"/>
</dbReference>
<dbReference type="InterPro" id="IPR029044">
    <property type="entry name" value="Nucleotide-diphossugar_trans"/>
</dbReference>
<dbReference type="Proteomes" id="UP000294702">
    <property type="component" value="Unassembled WGS sequence"/>
</dbReference>
<dbReference type="InterPro" id="IPR001173">
    <property type="entry name" value="Glyco_trans_2-like"/>
</dbReference>
<feature type="domain" description="Glycosyltransferase 2-like" evidence="1">
    <location>
        <begin position="5"/>
        <end position="169"/>
    </location>
</feature>
<evidence type="ECO:0000259" key="1">
    <source>
        <dbReference type="Pfam" id="PF00535"/>
    </source>
</evidence>
<dbReference type="InterPro" id="IPR050834">
    <property type="entry name" value="Glycosyltransf_2"/>
</dbReference>
<keyword evidence="2" id="KW-0808">Transferase</keyword>
<comment type="caution">
    <text evidence="2">The sequence shown here is derived from an EMBL/GenBank/DDBJ whole genome shotgun (WGS) entry which is preliminary data.</text>
</comment>
<accession>A0A4R1FSL0</accession>
<sequence>MLKISVIIPTYNAEKCLSTLLNTLISQTNRYDELIIIDSSSKDNTVNIAKNYTDKIIIIPTNEFDHGGTRAKAAEIATGDILIFFTQDALPYDNYCVEEILSVFKDENIVAAYGRQIPYENTNLFGKHLRYFNYPEESLYRNKSDITKYGIKTAQLSNSFCAYRKDKLIEQGNFSNNLILGEDVYIGTKFILAGYTLAYTANAKVYHSHSYSILEDFKRYFDIGVFHKNENWIIQNLAKAEGEGVKYIRSELSFLLKNKAYYLIPEWFIRNSMKLIGYKLGMNYEYLPKWIIKKCSMHNKWWNTNE</sequence>
<name>A0A4R1FSL0_9PAST</name>